<dbReference type="PANTHER" id="PTHR10516:SF268">
    <property type="entry name" value="PEPTIDYL-PROLYL CIS-TRANS ISOMERASE PASTICCINO1"/>
    <property type="match status" value="1"/>
</dbReference>
<dbReference type="InterPro" id="IPR050689">
    <property type="entry name" value="FKBP-type_PPIase"/>
</dbReference>
<dbReference type="PANTHER" id="PTHR10516">
    <property type="entry name" value="PEPTIDYL-PROLYL CIS-TRANS ISOMERASE"/>
    <property type="match status" value="1"/>
</dbReference>
<dbReference type="InterPro" id="IPR046357">
    <property type="entry name" value="PPIase_dom_sf"/>
</dbReference>
<feature type="domain" description="PPIase FKBP-type" evidence="7">
    <location>
        <begin position="42"/>
        <end position="138"/>
    </location>
</feature>
<protein>
    <recommendedName>
        <fullName evidence="2 5">peptidylprolyl isomerase</fullName>
        <ecNumber evidence="2 5">5.2.1.8</ecNumber>
    </recommendedName>
</protein>
<dbReference type="Pfam" id="PF00254">
    <property type="entry name" value="FKBP_C"/>
    <property type="match status" value="1"/>
</dbReference>
<dbReference type="Proteomes" id="UP000596660">
    <property type="component" value="Unplaced"/>
</dbReference>
<feature type="region of interest" description="Disordered" evidence="6">
    <location>
        <begin position="1"/>
        <end position="43"/>
    </location>
</feature>
<evidence type="ECO:0000256" key="1">
    <source>
        <dbReference type="ARBA" id="ARBA00000971"/>
    </source>
</evidence>
<sequence>MSPPKKKQLSEYDKRRKKNLVPGGLLKAELRPGGGESTPSDGDQVIYHCTVRTMEGVGVYSTRKDFGGTGAPIRQVLGKSKMILGLLEGIPTMQKGEVCMFRMKSGMHYGEPDCPVPVSEGFPKDVDLNFEIELVDFGKAKVYICINYTGRENTNSQIPRGGGMVSGVGVLSLWRFRVRERGGGFGWGKGWEFRVVSGWGIQVLGGFVGGAGAGGLLRSCGFGRRVVSVVVQAEADPHVVAITLA</sequence>
<organism evidence="8 9">
    <name type="scientific">Chenopodium quinoa</name>
    <name type="common">Quinoa</name>
    <dbReference type="NCBI Taxonomy" id="63459"/>
    <lineage>
        <taxon>Eukaryota</taxon>
        <taxon>Viridiplantae</taxon>
        <taxon>Streptophyta</taxon>
        <taxon>Embryophyta</taxon>
        <taxon>Tracheophyta</taxon>
        <taxon>Spermatophyta</taxon>
        <taxon>Magnoliopsida</taxon>
        <taxon>eudicotyledons</taxon>
        <taxon>Gunneridae</taxon>
        <taxon>Pentapetalae</taxon>
        <taxon>Caryophyllales</taxon>
        <taxon>Chenopodiaceae</taxon>
        <taxon>Chenopodioideae</taxon>
        <taxon>Atripliceae</taxon>
        <taxon>Chenopodium</taxon>
    </lineage>
</organism>
<evidence type="ECO:0000256" key="2">
    <source>
        <dbReference type="ARBA" id="ARBA00013194"/>
    </source>
</evidence>
<dbReference type="GO" id="GO:0005737">
    <property type="term" value="C:cytoplasm"/>
    <property type="evidence" value="ECO:0007669"/>
    <property type="project" value="TreeGrafter"/>
</dbReference>
<accession>A0A803MAL2</accession>
<dbReference type="Gene3D" id="3.10.50.40">
    <property type="match status" value="1"/>
</dbReference>
<comment type="catalytic activity">
    <reaction evidence="1 5">
        <text>[protein]-peptidylproline (omega=180) = [protein]-peptidylproline (omega=0)</text>
        <dbReference type="Rhea" id="RHEA:16237"/>
        <dbReference type="Rhea" id="RHEA-COMP:10747"/>
        <dbReference type="Rhea" id="RHEA-COMP:10748"/>
        <dbReference type="ChEBI" id="CHEBI:83833"/>
        <dbReference type="ChEBI" id="CHEBI:83834"/>
        <dbReference type="EC" id="5.2.1.8"/>
    </reaction>
</comment>
<evidence type="ECO:0000256" key="6">
    <source>
        <dbReference type="SAM" id="MobiDB-lite"/>
    </source>
</evidence>
<proteinExistence type="predicted"/>
<dbReference type="EC" id="5.2.1.8" evidence="2 5"/>
<dbReference type="SUPFAM" id="SSF54534">
    <property type="entry name" value="FKBP-like"/>
    <property type="match status" value="1"/>
</dbReference>
<evidence type="ECO:0000256" key="5">
    <source>
        <dbReference type="PROSITE-ProRule" id="PRU00277"/>
    </source>
</evidence>
<keyword evidence="3 5" id="KW-0697">Rotamase</keyword>
<evidence type="ECO:0000313" key="9">
    <source>
        <dbReference type="Proteomes" id="UP000596660"/>
    </source>
</evidence>
<dbReference type="InterPro" id="IPR001179">
    <property type="entry name" value="PPIase_FKBP_dom"/>
</dbReference>
<evidence type="ECO:0000256" key="3">
    <source>
        <dbReference type="ARBA" id="ARBA00023110"/>
    </source>
</evidence>
<reference evidence="8" key="2">
    <citation type="submission" date="2021-03" db="UniProtKB">
        <authorList>
            <consortium name="EnsemblPlants"/>
        </authorList>
    </citation>
    <scope>IDENTIFICATION</scope>
</reference>
<dbReference type="GO" id="GO:0003755">
    <property type="term" value="F:peptidyl-prolyl cis-trans isomerase activity"/>
    <property type="evidence" value="ECO:0007669"/>
    <property type="project" value="UniProtKB-KW"/>
</dbReference>
<dbReference type="EnsemblPlants" id="AUR62026129-RA">
    <property type="protein sequence ID" value="AUR62026129-RA:cds"/>
    <property type="gene ID" value="AUR62026129"/>
</dbReference>
<evidence type="ECO:0000256" key="4">
    <source>
        <dbReference type="ARBA" id="ARBA00023235"/>
    </source>
</evidence>
<name>A0A803MAL2_CHEQI</name>
<evidence type="ECO:0000259" key="7">
    <source>
        <dbReference type="PROSITE" id="PS50059"/>
    </source>
</evidence>
<reference evidence="8" key="1">
    <citation type="journal article" date="2017" name="Nature">
        <title>The genome of Chenopodium quinoa.</title>
        <authorList>
            <person name="Jarvis D.E."/>
            <person name="Ho Y.S."/>
            <person name="Lightfoot D.J."/>
            <person name="Schmoeckel S.M."/>
            <person name="Li B."/>
            <person name="Borm T.J.A."/>
            <person name="Ohyanagi H."/>
            <person name="Mineta K."/>
            <person name="Michell C.T."/>
            <person name="Saber N."/>
            <person name="Kharbatia N.M."/>
            <person name="Rupper R.R."/>
            <person name="Sharp A.R."/>
            <person name="Dally N."/>
            <person name="Boughton B.A."/>
            <person name="Woo Y.H."/>
            <person name="Gao G."/>
            <person name="Schijlen E.G.W.M."/>
            <person name="Guo X."/>
            <person name="Momin A.A."/>
            <person name="Negrao S."/>
            <person name="Al-Babili S."/>
            <person name="Gehring C."/>
            <person name="Roessner U."/>
            <person name="Jung C."/>
            <person name="Murphy K."/>
            <person name="Arold S.T."/>
            <person name="Gojobori T."/>
            <person name="van der Linden C.G."/>
            <person name="van Loo E.N."/>
            <person name="Jellen E.N."/>
            <person name="Maughan P.J."/>
            <person name="Tester M."/>
        </authorList>
    </citation>
    <scope>NUCLEOTIDE SEQUENCE [LARGE SCALE GENOMIC DNA]</scope>
    <source>
        <strain evidence="8">cv. PI 614886</strain>
    </source>
</reference>
<evidence type="ECO:0000313" key="8">
    <source>
        <dbReference type="EnsemblPlants" id="AUR62026129-RA:cds"/>
    </source>
</evidence>
<dbReference type="PROSITE" id="PS50059">
    <property type="entry name" value="FKBP_PPIASE"/>
    <property type="match status" value="1"/>
</dbReference>
<dbReference type="Gramene" id="AUR62026129-RA">
    <property type="protein sequence ID" value="AUR62026129-RA:cds"/>
    <property type="gene ID" value="AUR62026129"/>
</dbReference>
<keyword evidence="4 5" id="KW-0413">Isomerase</keyword>
<keyword evidence="9" id="KW-1185">Reference proteome</keyword>
<dbReference type="AlphaFoldDB" id="A0A803MAL2"/>